<reference evidence="3" key="2">
    <citation type="submission" date="2023-05" db="EMBL/GenBank/DDBJ databases">
        <authorList>
            <consortium name="Lawrence Berkeley National Laboratory"/>
            <person name="Steindorff A."/>
            <person name="Hensen N."/>
            <person name="Bonometti L."/>
            <person name="Westerberg I."/>
            <person name="Brannstrom I.O."/>
            <person name="Guillou S."/>
            <person name="Cros-Aarteil S."/>
            <person name="Calhoun S."/>
            <person name="Haridas S."/>
            <person name="Kuo A."/>
            <person name="Mondo S."/>
            <person name="Pangilinan J."/>
            <person name="Riley R."/>
            <person name="Labutti K."/>
            <person name="Andreopoulos B."/>
            <person name="Lipzen A."/>
            <person name="Chen C."/>
            <person name="Yanf M."/>
            <person name="Daum C."/>
            <person name="Ng V."/>
            <person name="Clum A."/>
            <person name="Ohm R."/>
            <person name="Martin F."/>
            <person name="Silar P."/>
            <person name="Natvig D."/>
            <person name="Lalanne C."/>
            <person name="Gautier V."/>
            <person name="Ament-Velasquez S.L."/>
            <person name="Kruys A."/>
            <person name="Hutchinson M.I."/>
            <person name="Powell A.J."/>
            <person name="Barry K."/>
            <person name="Miller A.N."/>
            <person name="Grigoriev I.V."/>
            <person name="Debuchy R."/>
            <person name="Gladieux P."/>
            <person name="Thoren M.H."/>
            <person name="Johannesson H."/>
        </authorList>
    </citation>
    <scope>NUCLEOTIDE SEQUENCE</scope>
    <source>
        <strain evidence="3">CBS 315.58</strain>
    </source>
</reference>
<name>A0AAN6XN83_9PEZI</name>
<feature type="signal peptide" evidence="2">
    <location>
        <begin position="1"/>
        <end position="21"/>
    </location>
</feature>
<gene>
    <name evidence="3" type="ORF">QBC40DRAFT_274366</name>
</gene>
<keyword evidence="1" id="KW-1133">Transmembrane helix</keyword>
<accession>A0AAN6XN83</accession>
<keyword evidence="4" id="KW-1185">Reference proteome</keyword>
<protein>
    <recommendedName>
        <fullName evidence="5">Secreted protein</fullName>
    </recommendedName>
</protein>
<keyword evidence="1" id="KW-0472">Membrane</keyword>
<evidence type="ECO:0000256" key="1">
    <source>
        <dbReference type="SAM" id="Phobius"/>
    </source>
</evidence>
<keyword evidence="1" id="KW-0812">Transmembrane</keyword>
<evidence type="ECO:0000313" key="4">
    <source>
        <dbReference type="Proteomes" id="UP001303160"/>
    </source>
</evidence>
<dbReference type="AlphaFoldDB" id="A0AAN6XN83"/>
<dbReference type="Proteomes" id="UP001303160">
    <property type="component" value="Unassembled WGS sequence"/>
</dbReference>
<proteinExistence type="predicted"/>
<evidence type="ECO:0000313" key="3">
    <source>
        <dbReference type="EMBL" id="KAK4203749.1"/>
    </source>
</evidence>
<dbReference type="EMBL" id="MU863887">
    <property type="protein sequence ID" value="KAK4203749.1"/>
    <property type="molecule type" value="Genomic_DNA"/>
</dbReference>
<comment type="caution">
    <text evidence="3">The sequence shown here is derived from an EMBL/GenBank/DDBJ whole genome shotgun (WGS) entry which is preliminary data.</text>
</comment>
<organism evidence="3 4">
    <name type="scientific">Triangularia verruculosa</name>
    <dbReference type="NCBI Taxonomy" id="2587418"/>
    <lineage>
        <taxon>Eukaryota</taxon>
        <taxon>Fungi</taxon>
        <taxon>Dikarya</taxon>
        <taxon>Ascomycota</taxon>
        <taxon>Pezizomycotina</taxon>
        <taxon>Sordariomycetes</taxon>
        <taxon>Sordariomycetidae</taxon>
        <taxon>Sordariales</taxon>
        <taxon>Podosporaceae</taxon>
        <taxon>Triangularia</taxon>
    </lineage>
</organism>
<feature type="chain" id="PRO_5042852146" description="Secreted protein" evidence="2">
    <location>
        <begin position="22"/>
        <end position="80"/>
    </location>
</feature>
<sequence length="80" mass="8908">MQGGFLFSLVFFSFLSLFGHGDRNISSHSAASFSYFGSGFFIPFDHFGIAFCLIVTHFYSFLSLGWLLLDIPPSPLIGFL</sequence>
<evidence type="ECO:0000256" key="2">
    <source>
        <dbReference type="SAM" id="SignalP"/>
    </source>
</evidence>
<reference evidence="3" key="1">
    <citation type="journal article" date="2023" name="Mol. Phylogenet. Evol.">
        <title>Genome-scale phylogeny and comparative genomics of the fungal order Sordariales.</title>
        <authorList>
            <person name="Hensen N."/>
            <person name="Bonometti L."/>
            <person name="Westerberg I."/>
            <person name="Brannstrom I.O."/>
            <person name="Guillou S."/>
            <person name="Cros-Aarteil S."/>
            <person name="Calhoun S."/>
            <person name="Haridas S."/>
            <person name="Kuo A."/>
            <person name="Mondo S."/>
            <person name="Pangilinan J."/>
            <person name="Riley R."/>
            <person name="LaButti K."/>
            <person name="Andreopoulos B."/>
            <person name="Lipzen A."/>
            <person name="Chen C."/>
            <person name="Yan M."/>
            <person name="Daum C."/>
            <person name="Ng V."/>
            <person name="Clum A."/>
            <person name="Steindorff A."/>
            <person name="Ohm R.A."/>
            <person name="Martin F."/>
            <person name="Silar P."/>
            <person name="Natvig D.O."/>
            <person name="Lalanne C."/>
            <person name="Gautier V."/>
            <person name="Ament-Velasquez S.L."/>
            <person name="Kruys A."/>
            <person name="Hutchinson M.I."/>
            <person name="Powell A.J."/>
            <person name="Barry K."/>
            <person name="Miller A.N."/>
            <person name="Grigoriev I.V."/>
            <person name="Debuchy R."/>
            <person name="Gladieux P."/>
            <person name="Hiltunen Thoren M."/>
            <person name="Johannesson H."/>
        </authorList>
    </citation>
    <scope>NUCLEOTIDE SEQUENCE</scope>
    <source>
        <strain evidence="3">CBS 315.58</strain>
    </source>
</reference>
<feature type="transmembrane region" description="Helical" evidence="1">
    <location>
        <begin position="46"/>
        <end position="69"/>
    </location>
</feature>
<evidence type="ECO:0008006" key="5">
    <source>
        <dbReference type="Google" id="ProtNLM"/>
    </source>
</evidence>
<keyword evidence="2" id="KW-0732">Signal</keyword>